<keyword evidence="2" id="KW-1185">Reference proteome</keyword>
<gene>
    <name evidence="1" type="ORF">BG006_002970</name>
</gene>
<protein>
    <submittedName>
        <fullName evidence="1">Uncharacterized protein</fullName>
    </submittedName>
</protein>
<dbReference type="AlphaFoldDB" id="A0A9P5SCB0"/>
<feature type="non-terminal residue" evidence="1">
    <location>
        <position position="1"/>
    </location>
</feature>
<organism evidence="1 2">
    <name type="scientific">Podila minutissima</name>
    <dbReference type="NCBI Taxonomy" id="64525"/>
    <lineage>
        <taxon>Eukaryota</taxon>
        <taxon>Fungi</taxon>
        <taxon>Fungi incertae sedis</taxon>
        <taxon>Mucoromycota</taxon>
        <taxon>Mortierellomycotina</taxon>
        <taxon>Mortierellomycetes</taxon>
        <taxon>Mortierellales</taxon>
        <taxon>Mortierellaceae</taxon>
        <taxon>Podila</taxon>
    </lineage>
</organism>
<reference evidence="1" key="1">
    <citation type="journal article" date="2020" name="Fungal Divers.">
        <title>Resolving the Mortierellaceae phylogeny through synthesis of multi-gene phylogenetics and phylogenomics.</title>
        <authorList>
            <person name="Vandepol N."/>
            <person name="Liber J."/>
            <person name="Desiro A."/>
            <person name="Na H."/>
            <person name="Kennedy M."/>
            <person name="Barry K."/>
            <person name="Grigoriev I.V."/>
            <person name="Miller A.N."/>
            <person name="O'Donnell K."/>
            <person name="Stajich J.E."/>
            <person name="Bonito G."/>
        </authorList>
    </citation>
    <scope>NUCLEOTIDE SEQUENCE</scope>
    <source>
        <strain evidence="1">NVP1</strain>
    </source>
</reference>
<sequence length="101" mass="11360">LVVLDKPQGSDIVRVRFAYVKISIAFDHACTDTKAYIPQQEAVFSLSDYTINASFLSAHAKKMANMIPIVDVEHTIDFFATPESDVGRPFAFDSQQRVLFF</sequence>
<dbReference type="EMBL" id="JAAAUY010001752">
    <property type="protein sequence ID" value="KAF9319571.1"/>
    <property type="molecule type" value="Genomic_DNA"/>
</dbReference>
<proteinExistence type="predicted"/>
<comment type="caution">
    <text evidence="1">The sequence shown here is derived from an EMBL/GenBank/DDBJ whole genome shotgun (WGS) entry which is preliminary data.</text>
</comment>
<evidence type="ECO:0000313" key="2">
    <source>
        <dbReference type="Proteomes" id="UP000696485"/>
    </source>
</evidence>
<dbReference type="Proteomes" id="UP000696485">
    <property type="component" value="Unassembled WGS sequence"/>
</dbReference>
<evidence type="ECO:0000313" key="1">
    <source>
        <dbReference type="EMBL" id="KAF9319571.1"/>
    </source>
</evidence>
<accession>A0A9P5SCB0</accession>
<name>A0A9P5SCB0_9FUNG</name>